<dbReference type="GO" id="GO:0008534">
    <property type="term" value="F:oxidized purine nucleobase lesion DNA N-glycosylase activity"/>
    <property type="evidence" value="ECO:0007669"/>
    <property type="project" value="UniProtKB-EC"/>
</dbReference>
<keyword evidence="3" id="KW-0227">DNA damage</keyword>
<proteinExistence type="inferred from homology"/>
<accession>A0AAU8FLE2</accession>
<keyword evidence="9" id="KW-0326">Glycosidase</keyword>
<dbReference type="AlphaFoldDB" id="A0AAU8FLE2"/>
<reference evidence="11" key="1">
    <citation type="submission" date="2024-06" db="EMBL/GenBank/DDBJ databases">
        <title>Sequencing and assembly of the genome of Dyadobacter sp. strain 676, a symbiont of Cyamopsis tetragonoloba.</title>
        <authorList>
            <person name="Guro P."/>
            <person name="Sazanova A."/>
            <person name="Kuznetsova I."/>
            <person name="Belimov A."/>
            <person name="Safronova V."/>
        </authorList>
    </citation>
    <scope>NUCLEOTIDE SEQUENCE</scope>
    <source>
        <strain evidence="11">676</strain>
    </source>
</reference>
<comment type="catalytic activity">
    <reaction evidence="1">
        <text>Hydrolysis of DNA containing ring-opened 7-methylguanine residues, releasing 2,6-diamino-4-hydroxy-5-(N-methyl)formamidopyrimidine.</text>
        <dbReference type="EC" id="3.2.2.23"/>
    </reaction>
</comment>
<dbReference type="Pfam" id="PF01149">
    <property type="entry name" value="Fapy_DNA_glyco"/>
    <property type="match status" value="1"/>
</dbReference>
<name>A0AAU8FLE2_9BACT</name>
<sequence length="245" mass="28514">MPEGPSIVILRETVEALHLSGKTVRHAEGTARIDIGRLTNRKVTGFKSWGKHFLICFENFTVRIHFLLFGSYYIDDRKKAPPHLSLLFDEHVLNFYTTSIQLIEAPADELYDWSADIMSETWKPAAAFKKLKAKPKVLICDALLDQDIFAGSGNIIKNEVLFRCRIHPLSVAGEIPDTKLKEIVRETRNYAFDFLKWKKEGTLKRHWLAHTRKICPRCDIPFHKEYLGRTKRRSYFCENCQRKYA</sequence>
<protein>
    <submittedName>
        <fullName evidence="11">DNA-formamidopyrimidine glycosylase family protein</fullName>
    </submittedName>
</protein>
<evidence type="ECO:0000256" key="4">
    <source>
        <dbReference type="ARBA" id="ARBA00022801"/>
    </source>
</evidence>
<dbReference type="GO" id="GO:0003906">
    <property type="term" value="F:DNA-(apurinic or apyrimidinic site) endonuclease activity"/>
    <property type="evidence" value="ECO:0007669"/>
    <property type="project" value="InterPro"/>
</dbReference>
<dbReference type="InterPro" id="IPR015886">
    <property type="entry name" value="H2TH_FPG"/>
</dbReference>
<dbReference type="InterPro" id="IPR035937">
    <property type="entry name" value="FPG_N"/>
</dbReference>
<evidence type="ECO:0000256" key="5">
    <source>
        <dbReference type="ARBA" id="ARBA00023125"/>
    </source>
</evidence>
<dbReference type="Gene3D" id="3.20.190.10">
    <property type="entry name" value="MutM-like, N-terminal"/>
    <property type="match status" value="1"/>
</dbReference>
<keyword evidence="5" id="KW-0238">DNA-binding</keyword>
<dbReference type="SMART" id="SM00898">
    <property type="entry name" value="Fapy_DNA_glyco"/>
    <property type="match status" value="1"/>
</dbReference>
<dbReference type="PROSITE" id="PS51068">
    <property type="entry name" value="FPG_CAT"/>
    <property type="match status" value="1"/>
</dbReference>
<dbReference type="PANTHER" id="PTHR22993:SF9">
    <property type="entry name" value="FORMAMIDOPYRIMIDINE-DNA GLYCOSYLASE"/>
    <property type="match status" value="1"/>
</dbReference>
<dbReference type="SUPFAM" id="SSF46946">
    <property type="entry name" value="S13-like H2TH domain"/>
    <property type="match status" value="1"/>
</dbReference>
<dbReference type="CDD" id="cd08974">
    <property type="entry name" value="BaFpgNei_N_2"/>
    <property type="match status" value="1"/>
</dbReference>
<dbReference type="EMBL" id="CP159289">
    <property type="protein sequence ID" value="XCH25408.1"/>
    <property type="molecule type" value="Genomic_DNA"/>
</dbReference>
<keyword evidence="7" id="KW-0456">Lyase</keyword>
<dbReference type="RefSeq" id="WP_353720709.1">
    <property type="nucleotide sequence ID" value="NZ_CP159289.1"/>
</dbReference>
<keyword evidence="4" id="KW-0378">Hydrolase</keyword>
<dbReference type="GO" id="GO:0006284">
    <property type="term" value="P:base-excision repair"/>
    <property type="evidence" value="ECO:0007669"/>
    <property type="project" value="InterPro"/>
</dbReference>
<organism evidence="11">
    <name type="scientific">Dyadobacter sp. 676</name>
    <dbReference type="NCBI Taxonomy" id="3088362"/>
    <lineage>
        <taxon>Bacteria</taxon>
        <taxon>Pseudomonadati</taxon>
        <taxon>Bacteroidota</taxon>
        <taxon>Cytophagia</taxon>
        <taxon>Cytophagales</taxon>
        <taxon>Spirosomataceae</taxon>
        <taxon>Dyadobacter</taxon>
    </lineage>
</organism>
<evidence type="ECO:0000256" key="7">
    <source>
        <dbReference type="ARBA" id="ARBA00023239"/>
    </source>
</evidence>
<feature type="domain" description="Formamidopyrimidine-DNA glycosylase catalytic" evidence="10">
    <location>
        <begin position="2"/>
        <end position="94"/>
    </location>
</feature>
<dbReference type="SMART" id="SM01232">
    <property type="entry name" value="H2TH"/>
    <property type="match status" value="1"/>
</dbReference>
<dbReference type="InterPro" id="IPR010979">
    <property type="entry name" value="Ribosomal_uS13-like_H2TH"/>
</dbReference>
<dbReference type="SUPFAM" id="SSF81624">
    <property type="entry name" value="N-terminal domain of MutM-like DNA repair proteins"/>
    <property type="match status" value="1"/>
</dbReference>
<dbReference type="InterPro" id="IPR012319">
    <property type="entry name" value="FPG_cat"/>
</dbReference>
<evidence type="ECO:0000256" key="9">
    <source>
        <dbReference type="ARBA" id="ARBA00023295"/>
    </source>
</evidence>
<dbReference type="GO" id="GO:0008270">
    <property type="term" value="F:zinc ion binding"/>
    <property type="evidence" value="ECO:0007669"/>
    <property type="project" value="InterPro"/>
</dbReference>
<comment type="similarity">
    <text evidence="2">Belongs to the FPG family.</text>
</comment>
<evidence type="ECO:0000256" key="1">
    <source>
        <dbReference type="ARBA" id="ARBA00001668"/>
    </source>
</evidence>
<evidence type="ECO:0000256" key="3">
    <source>
        <dbReference type="ARBA" id="ARBA00022763"/>
    </source>
</evidence>
<evidence type="ECO:0000313" key="11">
    <source>
        <dbReference type="EMBL" id="XCH25408.1"/>
    </source>
</evidence>
<evidence type="ECO:0000256" key="8">
    <source>
        <dbReference type="ARBA" id="ARBA00023268"/>
    </source>
</evidence>
<gene>
    <name evidence="11" type="ORF">ABV298_02965</name>
</gene>
<evidence type="ECO:0000256" key="6">
    <source>
        <dbReference type="ARBA" id="ARBA00023204"/>
    </source>
</evidence>
<dbReference type="PANTHER" id="PTHR22993">
    <property type="entry name" value="FORMAMIDOPYRIMIDINE-DNA GLYCOSYLASE"/>
    <property type="match status" value="1"/>
</dbReference>
<dbReference type="GO" id="GO:0003684">
    <property type="term" value="F:damaged DNA binding"/>
    <property type="evidence" value="ECO:0007669"/>
    <property type="project" value="InterPro"/>
</dbReference>
<dbReference type="GO" id="GO:0016829">
    <property type="term" value="F:lyase activity"/>
    <property type="evidence" value="ECO:0007669"/>
    <property type="project" value="UniProtKB-KW"/>
</dbReference>
<keyword evidence="8" id="KW-0511">Multifunctional enzyme</keyword>
<evidence type="ECO:0000256" key="2">
    <source>
        <dbReference type="ARBA" id="ARBA00009409"/>
    </source>
</evidence>
<evidence type="ECO:0000259" key="10">
    <source>
        <dbReference type="PROSITE" id="PS51068"/>
    </source>
</evidence>
<dbReference type="Gene3D" id="1.10.8.50">
    <property type="match status" value="1"/>
</dbReference>
<dbReference type="Pfam" id="PF06831">
    <property type="entry name" value="H2TH"/>
    <property type="match status" value="1"/>
</dbReference>
<keyword evidence="6" id="KW-0234">DNA repair</keyword>